<accession>A0ABU7J3M6</accession>
<keyword evidence="3" id="KW-0472">Membrane</keyword>
<evidence type="ECO:0000313" key="6">
    <source>
        <dbReference type="Proteomes" id="UP001336314"/>
    </source>
</evidence>
<keyword evidence="1 2" id="KW-0238">DNA-binding</keyword>
<feature type="domain" description="OmpR/PhoB-type" evidence="4">
    <location>
        <begin position="5"/>
        <end position="107"/>
    </location>
</feature>
<dbReference type="SUPFAM" id="SSF46894">
    <property type="entry name" value="C-terminal effector domain of the bipartite response regulators"/>
    <property type="match status" value="1"/>
</dbReference>
<comment type="caution">
    <text evidence="5">The sequence shown here is derived from an EMBL/GenBank/DDBJ whole genome shotgun (WGS) entry which is preliminary data.</text>
</comment>
<evidence type="ECO:0000256" key="2">
    <source>
        <dbReference type="PROSITE-ProRule" id="PRU01091"/>
    </source>
</evidence>
<dbReference type="InterPro" id="IPR016032">
    <property type="entry name" value="Sig_transdc_resp-reg_C-effctor"/>
</dbReference>
<evidence type="ECO:0000313" key="5">
    <source>
        <dbReference type="EMBL" id="MEE2001096.1"/>
    </source>
</evidence>
<evidence type="ECO:0000259" key="4">
    <source>
        <dbReference type="PROSITE" id="PS51755"/>
    </source>
</evidence>
<evidence type="ECO:0000256" key="1">
    <source>
        <dbReference type="ARBA" id="ARBA00023125"/>
    </source>
</evidence>
<dbReference type="Gene3D" id="1.10.10.10">
    <property type="entry name" value="Winged helix-like DNA-binding domain superfamily/Winged helix DNA-binding domain"/>
    <property type="match status" value="1"/>
</dbReference>
<dbReference type="InterPro" id="IPR036388">
    <property type="entry name" value="WH-like_DNA-bd_sf"/>
</dbReference>
<evidence type="ECO:0000256" key="3">
    <source>
        <dbReference type="SAM" id="Phobius"/>
    </source>
</evidence>
<organism evidence="5 6">
    <name type="scientific">Alkalimonas cellulosilytica</name>
    <dbReference type="NCBI Taxonomy" id="3058395"/>
    <lineage>
        <taxon>Bacteria</taxon>
        <taxon>Pseudomonadati</taxon>
        <taxon>Pseudomonadota</taxon>
        <taxon>Gammaproteobacteria</taxon>
        <taxon>Alkalimonas</taxon>
    </lineage>
</organism>
<dbReference type="EMBL" id="JAUHLI010000005">
    <property type="protein sequence ID" value="MEE2001096.1"/>
    <property type="molecule type" value="Genomic_DNA"/>
</dbReference>
<dbReference type="SMART" id="SM00862">
    <property type="entry name" value="Trans_reg_C"/>
    <property type="match status" value="1"/>
</dbReference>
<dbReference type="Pfam" id="PF00486">
    <property type="entry name" value="Trans_reg_C"/>
    <property type="match status" value="1"/>
</dbReference>
<keyword evidence="3" id="KW-1133">Transmembrane helix</keyword>
<name>A0ABU7J3M6_9GAMM</name>
<dbReference type="Proteomes" id="UP001336314">
    <property type="component" value="Unassembled WGS sequence"/>
</dbReference>
<gene>
    <name evidence="5" type="ORF">QWY20_06485</name>
</gene>
<feature type="DNA-binding region" description="OmpR/PhoB-type" evidence="2">
    <location>
        <begin position="5"/>
        <end position="107"/>
    </location>
</feature>
<proteinExistence type="predicted"/>
<dbReference type="CDD" id="cd00383">
    <property type="entry name" value="trans_reg_C"/>
    <property type="match status" value="1"/>
</dbReference>
<feature type="transmembrane region" description="Helical" evidence="3">
    <location>
        <begin position="145"/>
        <end position="164"/>
    </location>
</feature>
<dbReference type="InterPro" id="IPR001867">
    <property type="entry name" value="OmpR/PhoB-type_DNA-bd"/>
</dbReference>
<dbReference type="PROSITE" id="PS51755">
    <property type="entry name" value="OMPR_PHOB"/>
    <property type="match status" value="1"/>
</dbReference>
<keyword evidence="6" id="KW-1185">Reference proteome</keyword>
<keyword evidence="3" id="KW-0812">Transmembrane</keyword>
<dbReference type="RefSeq" id="WP_330128217.1">
    <property type="nucleotide sequence ID" value="NZ_JAUHLI010000005.1"/>
</dbReference>
<protein>
    <submittedName>
        <fullName evidence="5">Winged helix-turn-helix domain-containing protein</fullName>
    </submittedName>
</protein>
<sequence>MSKLEPLVQFGPWCYRASVGKLWLAVANESTATTLEPRLQKLLNYFLLHSNQLLSKNQLIEDVWPAGEGTDGAVMRAVGALRKLLQDNTQAPVFIATIPKKGYCWLAELVPLTSPKAEVLTQQHPLPAKSEPLGQAVARQSNRQFILLAVISLLLSCGILAYGLTHLTLGSHQPALTRIEPVSALNGREQLPVWDPTLRSLLYQHQASGQSGWQWVLQSEQQTTAIYAPSMFQALGKPAWLGAAIYFNAVDQQGCGVYQQTVVPVFSTPERLAGCEKWLRAGLVQFNHQLYWLDQLPGQQARFQLWRSKHPETDFVPEPLLTTPIPALDIHRLLVHDQALYLLAQVSFSQTQLIRIQPEDGSWQVVRRFPQQLTELAELHGLLWLGQPQQAHKRLTAAGKTRDSLGPLSADLTDLMVADQQILAVAGAEPISDLWSLQLSDTEPFWQRWFASNRSERLAALTEQQIAFVSNRSGHGQIWLAWRDQLRQLTNLNAEQQIQQLLWYRQQLLVLLNSELFQVDLGTGQLHSLLPQGSAISRVEVCRQQLYWTAFDQAAGWRLFRMAANSVELLLDDVLDVRCAPEGLLLRREQSSQLQLWYPQGAMTELSISDSLPTLSQQSLWLSNDRGIAWLDLPSASLMVRSWQGELQQIALPAGHTPVAIYSDRSGQHWLLQLNRQQDSDIVRLLPERAP</sequence>
<reference evidence="5 6" key="1">
    <citation type="submission" date="2023-07" db="EMBL/GenBank/DDBJ databases">
        <title>Alkalimonas sp., MEB108 novel, alkaliphilic bacterium isolated from Lonar Lake, India.</title>
        <authorList>
            <person name="Joshi A."/>
            <person name="Thite S."/>
        </authorList>
    </citation>
    <scope>NUCLEOTIDE SEQUENCE [LARGE SCALE GENOMIC DNA]</scope>
    <source>
        <strain evidence="5 6">MEB108</strain>
    </source>
</reference>